<dbReference type="Gene3D" id="1.10.3720.10">
    <property type="entry name" value="MetI-like"/>
    <property type="match status" value="1"/>
</dbReference>
<feature type="domain" description="ABC transmembrane type-1" evidence="9">
    <location>
        <begin position="99"/>
        <end position="290"/>
    </location>
</feature>
<feature type="transmembrane region" description="Helical" evidence="7">
    <location>
        <begin position="35"/>
        <end position="57"/>
    </location>
</feature>
<dbReference type="KEGG" id="lse:F1C12_10470"/>
<dbReference type="PANTHER" id="PTHR43744">
    <property type="entry name" value="ABC TRANSPORTER PERMEASE PROTEIN MG189-RELATED-RELATED"/>
    <property type="match status" value="1"/>
</dbReference>
<feature type="transmembrane region" description="Helical" evidence="7">
    <location>
        <begin position="171"/>
        <end position="190"/>
    </location>
</feature>
<keyword evidence="6 7" id="KW-0472">Membrane</keyword>
<dbReference type="SUPFAM" id="SSF161098">
    <property type="entry name" value="MetI-like"/>
    <property type="match status" value="1"/>
</dbReference>
<feature type="transmembrane region" description="Helical" evidence="7">
    <location>
        <begin position="211"/>
        <end position="236"/>
    </location>
</feature>
<comment type="similarity">
    <text evidence="7">Belongs to the binding-protein-dependent transport system permease family.</text>
</comment>
<name>A0A7G6YAJ5_9MICO</name>
<evidence type="ECO:0000256" key="5">
    <source>
        <dbReference type="ARBA" id="ARBA00022989"/>
    </source>
</evidence>
<evidence type="ECO:0000256" key="4">
    <source>
        <dbReference type="ARBA" id="ARBA00022692"/>
    </source>
</evidence>
<evidence type="ECO:0000256" key="2">
    <source>
        <dbReference type="ARBA" id="ARBA00022448"/>
    </source>
</evidence>
<dbReference type="RefSeq" id="WP_185278671.1">
    <property type="nucleotide sequence ID" value="NZ_CP043641.1"/>
</dbReference>
<feature type="transmembrane region" description="Helical" evidence="7">
    <location>
        <begin position="134"/>
        <end position="151"/>
    </location>
</feature>
<evidence type="ECO:0000256" key="8">
    <source>
        <dbReference type="SAM" id="MobiDB-lite"/>
    </source>
</evidence>
<keyword evidence="2 7" id="KW-0813">Transport</keyword>
<gene>
    <name evidence="10" type="ORF">F1C12_10470</name>
</gene>
<protein>
    <submittedName>
        <fullName evidence="10">Carbohydrate ABC transporter permease</fullName>
    </submittedName>
</protein>
<organism evidence="10 11">
    <name type="scientific">Leifsonia shinshuensis</name>
    <dbReference type="NCBI Taxonomy" id="150026"/>
    <lineage>
        <taxon>Bacteria</taxon>
        <taxon>Bacillati</taxon>
        <taxon>Actinomycetota</taxon>
        <taxon>Actinomycetes</taxon>
        <taxon>Micrococcales</taxon>
        <taxon>Microbacteriaceae</taxon>
        <taxon>Leifsonia</taxon>
    </lineage>
</organism>
<evidence type="ECO:0000313" key="11">
    <source>
        <dbReference type="Proteomes" id="UP000515511"/>
    </source>
</evidence>
<dbReference type="PROSITE" id="PS50928">
    <property type="entry name" value="ABC_TM1"/>
    <property type="match status" value="1"/>
</dbReference>
<dbReference type="Pfam" id="PF00528">
    <property type="entry name" value="BPD_transp_1"/>
    <property type="match status" value="1"/>
</dbReference>
<proteinExistence type="inferred from homology"/>
<keyword evidence="3" id="KW-1003">Cell membrane</keyword>
<evidence type="ECO:0000256" key="1">
    <source>
        <dbReference type="ARBA" id="ARBA00004651"/>
    </source>
</evidence>
<feature type="transmembrane region" description="Helical" evidence="7">
    <location>
        <begin position="103"/>
        <end position="122"/>
    </location>
</feature>
<reference evidence="11" key="1">
    <citation type="submission" date="2019-09" db="EMBL/GenBank/DDBJ databases">
        <title>Antimicrobial potential of Antarctic Bacteria.</title>
        <authorList>
            <person name="Benaud N."/>
            <person name="Edwards R.J."/>
            <person name="Ferrari B.C."/>
        </authorList>
    </citation>
    <scope>NUCLEOTIDE SEQUENCE [LARGE SCALE GENOMIC DNA]</scope>
    <source>
        <strain evidence="11">INR9</strain>
    </source>
</reference>
<dbReference type="EMBL" id="CP043641">
    <property type="protein sequence ID" value="QNE35510.1"/>
    <property type="molecule type" value="Genomic_DNA"/>
</dbReference>
<evidence type="ECO:0000313" key="10">
    <source>
        <dbReference type="EMBL" id="QNE35510.1"/>
    </source>
</evidence>
<sequence>MSSAIEAVPAITESRTDRPETTTAREGGRRRRTQWGLVGLWIGLVISAIVWIVPFLFMFVTSVKSAPDIANNAAWSLPTVWDWQNYIDAANIGQLWTSGLNSLIITVIKVPLGLLISAFAAFAMSRLKFKWQKALLGVIALGSLIPVQVALGPLFSTMLNLGLLNTKVGLILPYLAFGIPYQIFILYGFFKAIPEELDEAARIDGASNWRLFWQVILPLAKPALAALFILDFVATWNEYPMALTLLQTQDQFTIPLGITNFQTQYGSNYGQLNAYIIMSILPVLIVYLMFQRYFVRGALAGAVKG</sequence>
<evidence type="ECO:0000256" key="7">
    <source>
        <dbReference type="RuleBase" id="RU363032"/>
    </source>
</evidence>
<dbReference type="Proteomes" id="UP000515511">
    <property type="component" value="Chromosome"/>
</dbReference>
<evidence type="ECO:0000256" key="6">
    <source>
        <dbReference type="ARBA" id="ARBA00023136"/>
    </source>
</evidence>
<feature type="region of interest" description="Disordered" evidence="8">
    <location>
        <begin position="1"/>
        <end position="28"/>
    </location>
</feature>
<dbReference type="AlphaFoldDB" id="A0A7G6YAJ5"/>
<dbReference type="InterPro" id="IPR035906">
    <property type="entry name" value="MetI-like_sf"/>
</dbReference>
<dbReference type="GO" id="GO:0055085">
    <property type="term" value="P:transmembrane transport"/>
    <property type="evidence" value="ECO:0007669"/>
    <property type="project" value="InterPro"/>
</dbReference>
<keyword evidence="4 7" id="KW-0812">Transmembrane</keyword>
<evidence type="ECO:0000256" key="3">
    <source>
        <dbReference type="ARBA" id="ARBA00022475"/>
    </source>
</evidence>
<dbReference type="GO" id="GO:0005886">
    <property type="term" value="C:plasma membrane"/>
    <property type="evidence" value="ECO:0007669"/>
    <property type="project" value="UniProtKB-SubCell"/>
</dbReference>
<dbReference type="InterPro" id="IPR000515">
    <property type="entry name" value="MetI-like"/>
</dbReference>
<dbReference type="PANTHER" id="PTHR43744:SF12">
    <property type="entry name" value="ABC TRANSPORTER PERMEASE PROTEIN MG189-RELATED"/>
    <property type="match status" value="1"/>
</dbReference>
<keyword evidence="5 7" id="KW-1133">Transmembrane helix</keyword>
<accession>A0A7G6YAJ5</accession>
<comment type="subcellular location">
    <subcellularLocation>
        <location evidence="1 7">Cell membrane</location>
        <topology evidence="1 7">Multi-pass membrane protein</topology>
    </subcellularLocation>
</comment>
<feature type="transmembrane region" description="Helical" evidence="7">
    <location>
        <begin position="272"/>
        <end position="290"/>
    </location>
</feature>
<dbReference type="CDD" id="cd06261">
    <property type="entry name" value="TM_PBP2"/>
    <property type="match status" value="1"/>
</dbReference>
<evidence type="ECO:0000259" key="9">
    <source>
        <dbReference type="PROSITE" id="PS50928"/>
    </source>
</evidence>